<dbReference type="AlphaFoldDB" id="A0A7T6XS56"/>
<name>A0A7T6XS56_PENDI</name>
<reference evidence="2 3" key="1">
    <citation type="submission" date="2020-08" db="EMBL/GenBank/DDBJ databases">
        <title>The completed genome sequence of the pathogenic ascomycete fungus Penicillium digitatum.</title>
        <authorList>
            <person name="Wang M."/>
        </authorList>
    </citation>
    <scope>NUCLEOTIDE SEQUENCE [LARGE SCALE GENOMIC DNA]</scope>
    <source>
        <strain evidence="2 3">PdW03</strain>
    </source>
</reference>
<dbReference type="RefSeq" id="XP_065957602.1">
    <property type="nucleotide sequence ID" value="XM_066099875.1"/>
</dbReference>
<gene>
    <name evidence="2" type="ORF">Pdw03_1316</name>
</gene>
<dbReference type="VEuPathDB" id="FungiDB:PDIP_34370"/>
<evidence type="ECO:0000313" key="3">
    <source>
        <dbReference type="Proteomes" id="UP000595662"/>
    </source>
</evidence>
<protein>
    <submittedName>
        <fullName evidence="2">Zinc finger, CCHC-type</fullName>
    </submittedName>
</protein>
<dbReference type="EMBL" id="CP060778">
    <property type="protein sequence ID" value="QQK46418.1"/>
    <property type="molecule type" value="Genomic_DNA"/>
</dbReference>
<accession>A0A7T6XS56</accession>
<sequence>MVGSKRNPPASRVDTGEHDEEDHAGEGSSMHARLQKNPTRKRFHELAREYQNLKKVQELEDEVTVLYSDKIETEIVIESLTQERDKAIAYRDLAVRERGG</sequence>
<dbReference type="Proteomes" id="UP000595662">
    <property type="component" value="Chromosome 5"/>
</dbReference>
<organism evidence="2 3">
    <name type="scientific">Penicillium digitatum</name>
    <name type="common">Green mold</name>
    <dbReference type="NCBI Taxonomy" id="36651"/>
    <lineage>
        <taxon>Eukaryota</taxon>
        <taxon>Fungi</taxon>
        <taxon>Dikarya</taxon>
        <taxon>Ascomycota</taxon>
        <taxon>Pezizomycotina</taxon>
        <taxon>Eurotiomycetes</taxon>
        <taxon>Eurotiomycetidae</taxon>
        <taxon>Eurotiales</taxon>
        <taxon>Aspergillaceae</taxon>
        <taxon>Penicillium</taxon>
    </lineage>
</organism>
<proteinExistence type="predicted"/>
<evidence type="ECO:0000313" key="2">
    <source>
        <dbReference type="EMBL" id="QQK46418.1"/>
    </source>
</evidence>
<evidence type="ECO:0000256" key="1">
    <source>
        <dbReference type="SAM" id="MobiDB-lite"/>
    </source>
</evidence>
<dbReference type="GeneID" id="90952247"/>
<feature type="region of interest" description="Disordered" evidence="1">
    <location>
        <begin position="1"/>
        <end position="43"/>
    </location>
</feature>